<evidence type="ECO:0000256" key="3">
    <source>
        <dbReference type="ARBA" id="ARBA00023136"/>
    </source>
</evidence>
<dbReference type="Proteomes" id="UP000295122">
    <property type="component" value="Unassembled WGS sequence"/>
</dbReference>
<reference evidence="5 6" key="1">
    <citation type="submission" date="2019-03" db="EMBL/GenBank/DDBJ databases">
        <title>Genomic Encyclopedia of Type Strains, Phase IV (KMG-IV): sequencing the most valuable type-strain genomes for metagenomic binning, comparative biology and taxonomic classification.</title>
        <authorList>
            <person name="Goeker M."/>
        </authorList>
    </citation>
    <scope>NUCLEOTIDE SEQUENCE [LARGE SCALE GENOMIC DNA]</scope>
    <source>
        <strain evidence="5 6">DSM 25903</strain>
    </source>
</reference>
<name>A0A4R7C5G3_9HYPH</name>
<evidence type="ECO:0000256" key="4">
    <source>
        <dbReference type="SAM" id="Phobius"/>
    </source>
</evidence>
<feature type="transmembrane region" description="Helical" evidence="4">
    <location>
        <begin position="222"/>
        <end position="244"/>
    </location>
</feature>
<feature type="transmembrane region" description="Helical" evidence="4">
    <location>
        <begin position="310"/>
        <end position="329"/>
    </location>
</feature>
<dbReference type="SUPFAM" id="SSF103473">
    <property type="entry name" value="MFS general substrate transporter"/>
    <property type="match status" value="1"/>
</dbReference>
<evidence type="ECO:0000313" key="5">
    <source>
        <dbReference type="EMBL" id="TDR93618.1"/>
    </source>
</evidence>
<accession>A0A4R7C5G3</accession>
<feature type="transmembrane region" description="Helical" evidence="4">
    <location>
        <begin position="142"/>
        <end position="160"/>
    </location>
</feature>
<feature type="transmembrane region" description="Helical" evidence="4">
    <location>
        <begin position="283"/>
        <end position="304"/>
    </location>
</feature>
<gene>
    <name evidence="5" type="ORF">EV668_0883</name>
</gene>
<feature type="transmembrane region" description="Helical" evidence="4">
    <location>
        <begin position="350"/>
        <end position="369"/>
    </location>
</feature>
<dbReference type="AlphaFoldDB" id="A0A4R7C5G3"/>
<dbReference type="Pfam" id="PF07690">
    <property type="entry name" value="MFS_1"/>
    <property type="match status" value="1"/>
</dbReference>
<dbReference type="Gene3D" id="1.20.1250.20">
    <property type="entry name" value="MFS general substrate transporter like domains"/>
    <property type="match status" value="1"/>
</dbReference>
<evidence type="ECO:0000313" key="6">
    <source>
        <dbReference type="Proteomes" id="UP000295122"/>
    </source>
</evidence>
<dbReference type="GO" id="GO:0022857">
    <property type="term" value="F:transmembrane transporter activity"/>
    <property type="evidence" value="ECO:0007669"/>
    <property type="project" value="InterPro"/>
</dbReference>
<feature type="transmembrane region" description="Helical" evidence="4">
    <location>
        <begin position="83"/>
        <end position="98"/>
    </location>
</feature>
<comment type="caution">
    <text evidence="5">The sequence shown here is derived from an EMBL/GenBank/DDBJ whole genome shotgun (WGS) entry which is preliminary data.</text>
</comment>
<feature type="transmembrane region" description="Helical" evidence="4">
    <location>
        <begin position="172"/>
        <end position="192"/>
    </location>
</feature>
<dbReference type="EMBL" id="SNZR01000011">
    <property type="protein sequence ID" value="TDR93618.1"/>
    <property type="molecule type" value="Genomic_DNA"/>
</dbReference>
<dbReference type="InterPro" id="IPR036259">
    <property type="entry name" value="MFS_trans_sf"/>
</dbReference>
<feature type="transmembrane region" description="Helical" evidence="4">
    <location>
        <begin position="51"/>
        <end position="71"/>
    </location>
</feature>
<keyword evidence="3 4" id="KW-0472">Membrane</keyword>
<feature type="transmembrane region" description="Helical" evidence="4">
    <location>
        <begin position="250"/>
        <end position="271"/>
    </location>
</feature>
<dbReference type="InterPro" id="IPR011701">
    <property type="entry name" value="MFS"/>
</dbReference>
<keyword evidence="6" id="KW-1185">Reference proteome</keyword>
<keyword evidence="1 4" id="KW-0812">Transmembrane</keyword>
<evidence type="ECO:0000256" key="1">
    <source>
        <dbReference type="ARBA" id="ARBA00022692"/>
    </source>
</evidence>
<feature type="transmembrane region" description="Helical" evidence="4">
    <location>
        <begin position="375"/>
        <end position="395"/>
    </location>
</feature>
<proteinExistence type="predicted"/>
<protein>
    <submittedName>
        <fullName evidence="5">Putative MFS family arabinose efflux permease</fullName>
    </submittedName>
</protein>
<sequence>MAAPRRAAGPRALPLAVAALTFTQLAGWGMSFHVPAALYNQLSAGIGLSKAVVFGGVTLMLIVAALIAPLAGRLMDRDGARRWMTIGSLLIAGGLIVLSRADGLALYGLAWILFGLAMPFALNQGASTAIVQIAPDRARRAIAMLLVLIGFSPAIAWPTLLWLESLFGWRDALLVCATVHGLVCASLHFFCLPKGRVLADHPLVPSDAVAPRQAPVVARGTFALAATCFSAAGILSFGLPLHMIGLLQGYGHGAAEAVAIGALIGPGQVLARAFDMFGGSRFPILRVGLAATLLMPAALVVLLIWGQGGWGAMLFVFGYGVSAGLMSVVRAVAPIKLFGSAAYAVITGKLGLPQNMAFAAAPLGFALLLDHVGAPSVALASLAVAAICLASMVWLRRLAPSDGEA</sequence>
<evidence type="ECO:0000256" key="2">
    <source>
        <dbReference type="ARBA" id="ARBA00022989"/>
    </source>
</evidence>
<feature type="transmembrane region" description="Helical" evidence="4">
    <location>
        <begin position="12"/>
        <end position="31"/>
    </location>
</feature>
<keyword evidence="2 4" id="KW-1133">Transmembrane helix</keyword>
<organism evidence="5 6">
    <name type="scientific">Enterovirga rhinocerotis</name>
    <dbReference type="NCBI Taxonomy" id="1339210"/>
    <lineage>
        <taxon>Bacteria</taxon>
        <taxon>Pseudomonadati</taxon>
        <taxon>Pseudomonadota</taxon>
        <taxon>Alphaproteobacteria</taxon>
        <taxon>Hyphomicrobiales</taxon>
        <taxon>Methylobacteriaceae</taxon>
        <taxon>Enterovirga</taxon>
    </lineage>
</organism>
<dbReference type="RefSeq" id="WP_166652334.1">
    <property type="nucleotide sequence ID" value="NZ_SNZR01000011.1"/>
</dbReference>